<organism evidence="1 2">
    <name type="scientific">Funneliformis geosporum</name>
    <dbReference type="NCBI Taxonomy" id="1117311"/>
    <lineage>
        <taxon>Eukaryota</taxon>
        <taxon>Fungi</taxon>
        <taxon>Fungi incertae sedis</taxon>
        <taxon>Mucoromycota</taxon>
        <taxon>Glomeromycotina</taxon>
        <taxon>Glomeromycetes</taxon>
        <taxon>Glomerales</taxon>
        <taxon>Glomeraceae</taxon>
        <taxon>Funneliformis</taxon>
    </lineage>
</organism>
<dbReference type="AlphaFoldDB" id="A0A9W4WYQ2"/>
<gene>
    <name evidence="1" type="ORF">FWILDA_LOCUS10476</name>
</gene>
<dbReference type="Proteomes" id="UP001153678">
    <property type="component" value="Unassembled WGS sequence"/>
</dbReference>
<protein>
    <submittedName>
        <fullName evidence="1">9123_t:CDS:1</fullName>
    </submittedName>
</protein>
<reference evidence="1" key="1">
    <citation type="submission" date="2022-08" db="EMBL/GenBank/DDBJ databases">
        <authorList>
            <person name="Kallberg Y."/>
            <person name="Tangrot J."/>
            <person name="Rosling A."/>
        </authorList>
    </citation>
    <scope>NUCLEOTIDE SEQUENCE</scope>
    <source>
        <strain evidence="1">Wild A</strain>
    </source>
</reference>
<name>A0A9W4WYQ2_9GLOM</name>
<sequence length="80" mass="9320">MEDKRLLKEEAGEEQLMQRSLICSGKTQDNFLFLIEQVSFIAVFRASMYIEPKSMALIPNGRFLRAEFVFPFSSMMLSLY</sequence>
<comment type="caution">
    <text evidence="1">The sequence shown here is derived from an EMBL/GenBank/DDBJ whole genome shotgun (WGS) entry which is preliminary data.</text>
</comment>
<keyword evidence="2" id="KW-1185">Reference proteome</keyword>
<dbReference type="EMBL" id="CAMKVN010002698">
    <property type="protein sequence ID" value="CAI2182226.1"/>
    <property type="molecule type" value="Genomic_DNA"/>
</dbReference>
<evidence type="ECO:0000313" key="1">
    <source>
        <dbReference type="EMBL" id="CAI2182226.1"/>
    </source>
</evidence>
<evidence type="ECO:0000313" key="2">
    <source>
        <dbReference type="Proteomes" id="UP001153678"/>
    </source>
</evidence>
<accession>A0A9W4WYQ2</accession>
<proteinExistence type="predicted"/>